<reference evidence="1" key="1">
    <citation type="submission" date="2015-07" db="EMBL/GenBank/DDBJ databases">
        <title>MeaNS - Measles Nucleotide Surveillance Program.</title>
        <authorList>
            <person name="Tran T."/>
            <person name="Druce J."/>
        </authorList>
    </citation>
    <scope>NUCLEOTIDE SEQUENCE</scope>
    <source>
        <strain evidence="1">UCB-OBI-ISO-001</strain>
        <tissue evidence="1">Gonad</tissue>
    </source>
</reference>
<protein>
    <submittedName>
        <fullName evidence="1">Uncharacterized protein</fullName>
    </submittedName>
</protein>
<dbReference type="AlphaFoldDB" id="A0A0L8H6R9"/>
<dbReference type="GO" id="GO:0008061">
    <property type="term" value="F:chitin binding"/>
    <property type="evidence" value="ECO:0007669"/>
    <property type="project" value="InterPro"/>
</dbReference>
<evidence type="ECO:0000313" key="1">
    <source>
        <dbReference type="EMBL" id="KOF84963.1"/>
    </source>
</evidence>
<organism evidence="1">
    <name type="scientific">Octopus bimaculoides</name>
    <name type="common">California two-spotted octopus</name>
    <dbReference type="NCBI Taxonomy" id="37653"/>
    <lineage>
        <taxon>Eukaryota</taxon>
        <taxon>Metazoa</taxon>
        <taxon>Spiralia</taxon>
        <taxon>Lophotrochozoa</taxon>
        <taxon>Mollusca</taxon>
        <taxon>Cephalopoda</taxon>
        <taxon>Coleoidea</taxon>
        <taxon>Octopodiformes</taxon>
        <taxon>Octopoda</taxon>
        <taxon>Incirrata</taxon>
        <taxon>Octopodidae</taxon>
        <taxon>Octopus</taxon>
    </lineage>
</organism>
<gene>
    <name evidence="1" type="ORF">OCBIM_22021047mg</name>
</gene>
<accession>A0A0L8H6R9</accession>
<dbReference type="InterPro" id="IPR036508">
    <property type="entry name" value="Chitin-bd_dom_sf"/>
</dbReference>
<dbReference type="SUPFAM" id="SSF57625">
    <property type="entry name" value="Invertebrate chitin-binding proteins"/>
    <property type="match status" value="2"/>
</dbReference>
<name>A0A0L8H6R9_OCTBM</name>
<sequence length="419" mass="49107">MDIYFGSSVRLTNITYFSKAAIWHKRYRGGRCSHIPDNTEFPLPGKCRKYFRCYNGKAEEKCCRWGYSFKQGRGCRRDYHCKEKCDSQHPVPDPHDLQDRCRNMPQGSELRVPGKCRQYLRCYNGKAEEKCCQWGYSFKPGRGCRRDYHCKEKCDSQHPVPDPHGLQDRCRYLPDHSTFPMEGRCRGYWTCYNRKPRASCCLEGYSFIEGKGCQRNYRCRESCIPSPAGDCRPEASYDFKNSLDDQSGNNVRAKYQHVKHSRSGKIKFSRSSRMTIEHFARQSFGTHLFIALKFKKYKYGSRRQVLLTNCACCVSQKPSIQIIVTRRRIKMKLATSDGRREKLKFRLKRRRKVRLTLQYDGNTFRGTVNNQKRSAQLRGRIANTHSPLVIGGCHDDSFVGKLFYIHIYKCLPSDRRQLK</sequence>
<proteinExistence type="predicted"/>
<dbReference type="OrthoDB" id="6020543at2759"/>
<dbReference type="EMBL" id="KQ418997">
    <property type="protein sequence ID" value="KOF84963.1"/>
    <property type="molecule type" value="Genomic_DNA"/>
</dbReference>